<proteinExistence type="predicted"/>
<organism evidence="1 2">
    <name type="scientific">Catharanthus roseus</name>
    <name type="common">Madagascar periwinkle</name>
    <name type="synonym">Vinca rosea</name>
    <dbReference type="NCBI Taxonomy" id="4058"/>
    <lineage>
        <taxon>Eukaryota</taxon>
        <taxon>Viridiplantae</taxon>
        <taxon>Streptophyta</taxon>
        <taxon>Embryophyta</taxon>
        <taxon>Tracheophyta</taxon>
        <taxon>Spermatophyta</taxon>
        <taxon>Magnoliopsida</taxon>
        <taxon>eudicotyledons</taxon>
        <taxon>Gunneridae</taxon>
        <taxon>Pentapetalae</taxon>
        <taxon>asterids</taxon>
        <taxon>lamiids</taxon>
        <taxon>Gentianales</taxon>
        <taxon>Apocynaceae</taxon>
        <taxon>Rauvolfioideae</taxon>
        <taxon>Vinceae</taxon>
        <taxon>Catharanthinae</taxon>
        <taxon>Catharanthus</taxon>
    </lineage>
</organism>
<dbReference type="Proteomes" id="UP001060085">
    <property type="component" value="Linkage Group LG05"/>
</dbReference>
<reference evidence="2" key="1">
    <citation type="journal article" date="2023" name="Nat. Plants">
        <title>Single-cell RNA sequencing provides a high-resolution roadmap for understanding the multicellular compartmentation of specialized metabolism.</title>
        <authorList>
            <person name="Sun S."/>
            <person name="Shen X."/>
            <person name="Li Y."/>
            <person name="Li Y."/>
            <person name="Wang S."/>
            <person name="Li R."/>
            <person name="Zhang H."/>
            <person name="Shen G."/>
            <person name="Guo B."/>
            <person name="Wei J."/>
            <person name="Xu J."/>
            <person name="St-Pierre B."/>
            <person name="Chen S."/>
            <person name="Sun C."/>
        </authorList>
    </citation>
    <scope>NUCLEOTIDE SEQUENCE [LARGE SCALE GENOMIC DNA]</scope>
</reference>
<comment type="caution">
    <text evidence="1">The sequence shown here is derived from an EMBL/GenBank/DDBJ whole genome shotgun (WGS) entry which is preliminary data.</text>
</comment>
<evidence type="ECO:0000313" key="1">
    <source>
        <dbReference type="EMBL" id="KAI5661790.1"/>
    </source>
</evidence>
<dbReference type="EMBL" id="CM044705">
    <property type="protein sequence ID" value="KAI5661790.1"/>
    <property type="molecule type" value="Genomic_DNA"/>
</dbReference>
<gene>
    <name evidence="1" type="ORF">M9H77_21113</name>
</gene>
<keyword evidence="2" id="KW-1185">Reference proteome</keyword>
<accession>A0ACC0ANG5</accession>
<name>A0ACC0ANG5_CATRO</name>
<protein>
    <submittedName>
        <fullName evidence="1">Uncharacterized protein</fullName>
    </submittedName>
</protein>
<evidence type="ECO:0000313" key="2">
    <source>
        <dbReference type="Proteomes" id="UP001060085"/>
    </source>
</evidence>
<sequence>MTLRYEVTKRELFMDDEVGVNFGSNYWDILGSVTLQRFQKVGEIFEEGYEMEIREHRASKLRFFRLPVTTTVLKPLRRAVILEFPFYGEVRAMIQYEHLPNFCFNCGRVDHTVCNCDQISGEMTPVQRRNFKYEAWLMGPSEMGELVQEVPVTVPVECGKERDRHGKEGDTGNMANRGGGELGAKKTSHFAEEEQPEKTTNMERGLCLGREIAAKRKKVAAVGDRESKLKATRGRGGPARGCIDAILPRPLSCLFWNYSSLGNLQQYVFLGVISFVEKESWMKYLICRKLRIRRPSQNSSRRSSGSSHNSADDVSAPATAVPLSVIKQIYDESNSEMVQNITQHLVEVMKPLIRNELYFAKEQEQSASLPLRDYESGLPLLSLVHNMSVGSVAVTVAYLV</sequence>